<dbReference type="GO" id="GO:0003677">
    <property type="term" value="F:DNA binding"/>
    <property type="evidence" value="ECO:0007669"/>
    <property type="project" value="InterPro"/>
</dbReference>
<organism evidence="3 4">
    <name type="scientific">Candidatus Methanoperedens nitratireducens</name>
    <dbReference type="NCBI Taxonomy" id="1392998"/>
    <lineage>
        <taxon>Archaea</taxon>
        <taxon>Methanobacteriati</taxon>
        <taxon>Methanobacteriota</taxon>
        <taxon>Stenosarchaea group</taxon>
        <taxon>Methanomicrobia</taxon>
        <taxon>Methanosarcinales</taxon>
        <taxon>ANME-2 cluster</taxon>
        <taxon>Candidatus Methanoperedentaceae</taxon>
        <taxon>Candidatus Methanoperedens</taxon>
    </lineage>
</organism>
<dbReference type="Gene3D" id="3.40.50.150">
    <property type="entry name" value="Vaccinia Virus protein VP39"/>
    <property type="match status" value="1"/>
</dbReference>
<keyword evidence="1" id="KW-0680">Restriction system</keyword>
<dbReference type="PRINTS" id="PR00507">
    <property type="entry name" value="N12N6MTFRASE"/>
</dbReference>
<dbReference type="AlphaFoldDB" id="A0A0N8KQI4"/>
<reference evidence="3 4" key="1">
    <citation type="submission" date="2015-09" db="EMBL/GenBank/DDBJ databases">
        <title>A metagenomics-based metabolic model of nitrate-dependent anaerobic oxidation of methane by Methanoperedens-like archaea.</title>
        <authorList>
            <person name="Arshad A."/>
            <person name="Speth D.R."/>
            <person name="De Graaf R.M."/>
            <person name="Op Den Camp H.J."/>
            <person name="Jetten M.S."/>
            <person name="Welte C.U."/>
        </authorList>
    </citation>
    <scope>NUCLEOTIDE SEQUENCE [LARGE SCALE GENOMIC DNA]</scope>
</reference>
<feature type="non-terminal residue" evidence="3">
    <location>
        <position position="1"/>
    </location>
</feature>
<evidence type="ECO:0000313" key="4">
    <source>
        <dbReference type="Proteomes" id="UP000050360"/>
    </source>
</evidence>
<evidence type="ECO:0000259" key="2">
    <source>
        <dbReference type="Pfam" id="PF02384"/>
    </source>
</evidence>
<protein>
    <submittedName>
        <fullName evidence="3">Type I restriction-modification system specificity subunit</fullName>
    </submittedName>
</protein>
<dbReference type="GO" id="GO:0032259">
    <property type="term" value="P:methylation"/>
    <property type="evidence" value="ECO:0007669"/>
    <property type="project" value="InterPro"/>
</dbReference>
<gene>
    <name evidence="3" type="ORF">MPEBLZ_03223</name>
</gene>
<dbReference type="SUPFAM" id="SSF53335">
    <property type="entry name" value="S-adenosyl-L-methionine-dependent methyltransferases"/>
    <property type="match status" value="1"/>
</dbReference>
<accession>A0A0N8KQI4</accession>
<proteinExistence type="predicted"/>
<dbReference type="PANTHER" id="PTHR42998">
    <property type="entry name" value="TYPE I RESTRICTION ENZYME HINDVIIP M PROTEIN-RELATED"/>
    <property type="match status" value="1"/>
</dbReference>
<dbReference type="EMBL" id="LKCM01000253">
    <property type="protein sequence ID" value="KPQ42226.1"/>
    <property type="molecule type" value="Genomic_DNA"/>
</dbReference>
<name>A0A0N8KQI4_9EURY</name>
<dbReference type="Proteomes" id="UP000050360">
    <property type="component" value="Unassembled WGS sequence"/>
</dbReference>
<dbReference type="PANTHER" id="PTHR42998:SF1">
    <property type="entry name" value="TYPE I RESTRICTION ENZYME HINDI METHYLASE SUBUNIT"/>
    <property type="match status" value="1"/>
</dbReference>
<comment type="caution">
    <text evidence="3">The sequence shown here is derived from an EMBL/GenBank/DDBJ whole genome shotgun (WGS) entry which is preliminary data.</text>
</comment>
<dbReference type="GO" id="GO:0009307">
    <property type="term" value="P:DNA restriction-modification system"/>
    <property type="evidence" value="ECO:0007669"/>
    <property type="project" value="UniProtKB-KW"/>
</dbReference>
<evidence type="ECO:0000256" key="1">
    <source>
        <dbReference type="ARBA" id="ARBA00022747"/>
    </source>
</evidence>
<dbReference type="InterPro" id="IPR029063">
    <property type="entry name" value="SAM-dependent_MTases_sf"/>
</dbReference>
<dbReference type="PROSITE" id="PS00092">
    <property type="entry name" value="N6_MTASE"/>
    <property type="match status" value="1"/>
</dbReference>
<dbReference type="Pfam" id="PF02384">
    <property type="entry name" value="N6_Mtase"/>
    <property type="match status" value="1"/>
</dbReference>
<dbReference type="InterPro" id="IPR052916">
    <property type="entry name" value="Type-I_RE_MTase_Subunit"/>
</dbReference>
<evidence type="ECO:0000313" key="3">
    <source>
        <dbReference type="EMBL" id="KPQ42226.1"/>
    </source>
</evidence>
<dbReference type="GO" id="GO:0008170">
    <property type="term" value="F:N-methyltransferase activity"/>
    <property type="evidence" value="ECO:0007669"/>
    <property type="project" value="InterPro"/>
</dbReference>
<dbReference type="InterPro" id="IPR003356">
    <property type="entry name" value="DNA_methylase_A-5"/>
</dbReference>
<dbReference type="InterPro" id="IPR002052">
    <property type="entry name" value="DNA_methylase_N6_adenine_CS"/>
</dbReference>
<dbReference type="CDD" id="cd02440">
    <property type="entry name" value="AdoMet_MTases"/>
    <property type="match status" value="1"/>
</dbReference>
<dbReference type="PATRIC" id="fig|1719120.3.peg.3504"/>
<feature type="domain" description="DNA methylase adenine-specific" evidence="2">
    <location>
        <begin position="1"/>
        <end position="303"/>
    </location>
</feature>
<sequence>ADAEGKKGGQFYTPRSIVKTLVEMLEPYKGRIYDPCCGSGGMFVQSEKFVKAHEGRIGDIAVYGQESNRTTWRLCKMNLAIRGIDANVQWNNEGSFLNDAHKDLKADFVIANPPFNDSDWKGELLKGDIRWKFGVPPTGNANFAWVQHFIHHLSPTGIAGFVLANGSMSSNTSGEGEIRKNIIEADLVDCMVALPSQLFYNTMIPACLWFVSRDKKNHKFRDRRGEVLFIDVRKMGVMVDRRHRELTDDEVQKIASTYHAWRGEGGKYEDVVGFCMAVKLDEIRKHGHILTPGRYVGAEEVEKDGEPFEEKMARLTGELAGQFKRSRELEGEIGKNLAGLGFKV</sequence>